<accession>A0A2S1PF65</accession>
<keyword evidence="2" id="KW-1185">Reference proteome</keyword>
<dbReference type="Proteomes" id="UP000246444">
    <property type="component" value="Segment"/>
</dbReference>
<evidence type="ECO:0000313" key="2">
    <source>
        <dbReference type="Proteomes" id="UP000246444"/>
    </source>
</evidence>
<sequence length="69" mass="8083">MIQVFKRLIGNYKTITVDCAYSKNDILELTMYPDGDTLISIRDKNNLSDDDHCVMVRKEDLEKLMEELK</sequence>
<gene>
    <name evidence="1" type="ORF">vBEfaSAL3_35</name>
</gene>
<name>A0A2S1PF65_9CAUD</name>
<protein>
    <submittedName>
        <fullName evidence="1">Uncharacterized protein</fullName>
    </submittedName>
</protein>
<evidence type="ECO:0000313" key="1">
    <source>
        <dbReference type="EMBL" id="AWH15212.1"/>
    </source>
</evidence>
<proteinExistence type="predicted"/>
<reference evidence="1 2" key="1">
    <citation type="submission" date="2018-04" db="EMBL/GenBank/DDBJ databases">
        <title>Complete genome sequence analysis of the novel Enterococcus faecalis phage vB_EfaS_AL3.</title>
        <authorList>
            <person name="Yuan Y."/>
        </authorList>
    </citation>
    <scope>NUCLEOTIDE SEQUENCE [LARGE SCALE GENOMIC DNA]</scope>
</reference>
<dbReference type="EMBL" id="MH203383">
    <property type="protein sequence ID" value="AWH15212.1"/>
    <property type="molecule type" value="Genomic_DNA"/>
</dbReference>
<organism evidence="1 2">
    <name type="scientific">Enterococcus phage vB_EfaS_AL3</name>
    <dbReference type="NCBI Taxonomy" id="2175687"/>
    <lineage>
        <taxon>Viruses</taxon>
        <taxon>Duplodnaviria</taxon>
        <taxon>Heunggongvirae</taxon>
        <taxon>Uroviricota</taxon>
        <taxon>Caudoviricetes</taxon>
        <taxon>Efquatrovirus</taxon>
        <taxon>Efquatrovirus AL3</taxon>
    </lineage>
</organism>